<dbReference type="PROSITE" id="PS50893">
    <property type="entry name" value="ABC_TRANSPORTER_2"/>
    <property type="match status" value="1"/>
</dbReference>
<evidence type="ECO:0000256" key="6">
    <source>
        <dbReference type="ARBA" id="ARBA00022840"/>
    </source>
</evidence>
<keyword evidence="6" id="KW-0067">ATP-binding</keyword>
<dbReference type="PANTHER" id="PTHR43790:SF3">
    <property type="entry name" value="D-ALLOSE IMPORT ATP-BINDING PROTEIN ALSA-RELATED"/>
    <property type="match status" value="1"/>
</dbReference>
<evidence type="ECO:0000256" key="2">
    <source>
        <dbReference type="ARBA" id="ARBA00022475"/>
    </source>
</evidence>
<dbReference type="SUPFAM" id="SSF52540">
    <property type="entry name" value="P-loop containing nucleoside triphosphate hydrolases"/>
    <property type="match status" value="1"/>
</dbReference>
<dbReference type="SMART" id="SM00382">
    <property type="entry name" value="AAA"/>
    <property type="match status" value="1"/>
</dbReference>
<evidence type="ECO:0000256" key="7">
    <source>
        <dbReference type="ARBA" id="ARBA00022967"/>
    </source>
</evidence>
<dbReference type="Gene3D" id="3.40.50.300">
    <property type="entry name" value="P-loop containing nucleotide triphosphate hydrolases"/>
    <property type="match status" value="1"/>
</dbReference>
<evidence type="ECO:0000313" key="11">
    <source>
        <dbReference type="Proteomes" id="UP000467488"/>
    </source>
</evidence>
<keyword evidence="1" id="KW-0813">Transport</keyword>
<sequence length="259" mass="28099">MTAVLAVQGLTALHPSGGYKLNDVTFSLHKGEVIGIYGLLGAGRTELFKGLVGLMPCQSGKIQLNGETIDKCHFQARLKKGLALVPEDRQGEGVVQMMSIQSNMTLSDFSLQGFRRAWKWLNPQKESASVKEMILQLAIKVSDAELPITSLSGGNQQKVVLGKALMTIRHLEVLKPQPQVVFLDEPTRGIDVGAKTDVYQLVGKMAQQGLAVMFSSSELDEVMALADRILVMADGRITADLPRGEVTREKLIAASTPQD</sequence>
<dbReference type="InterPro" id="IPR003439">
    <property type="entry name" value="ABC_transporter-like_ATP-bd"/>
</dbReference>
<dbReference type="PROSITE" id="PS00211">
    <property type="entry name" value="ABC_TRANSPORTER_1"/>
    <property type="match status" value="1"/>
</dbReference>
<evidence type="ECO:0000256" key="4">
    <source>
        <dbReference type="ARBA" id="ARBA00022737"/>
    </source>
</evidence>
<organism evidence="10 11">
    <name type="scientific">Escherichia coli</name>
    <dbReference type="NCBI Taxonomy" id="562"/>
    <lineage>
        <taxon>Bacteria</taxon>
        <taxon>Pseudomonadati</taxon>
        <taxon>Pseudomonadota</taxon>
        <taxon>Gammaproteobacteria</taxon>
        <taxon>Enterobacterales</taxon>
        <taxon>Enterobacteriaceae</taxon>
        <taxon>Escherichia</taxon>
    </lineage>
</organism>
<keyword evidence="7" id="KW-1278">Translocase</keyword>
<dbReference type="InterPro" id="IPR003593">
    <property type="entry name" value="AAA+_ATPase"/>
</dbReference>
<proteinExistence type="predicted"/>
<keyword evidence="4" id="KW-0677">Repeat</keyword>
<dbReference type="EMBL" id="AP022360">
    <property type="protein sequence ID" value="BBU85819.1"/>
    <property type="molecule type" value="Genomic_DNA"/>
</dbReference>
<name>A0A8S0FZS0_ECOLX</name>
<evidence type="ECO:0000256" key="3">
    <source>
        <dbReference type="ARBA" id="ARBA00022597"/>
    </source>
</evidence>
<dbReference type="InterPro" id="IPR027417">
    <property type="entry name" value="P-loop_NTPase"/>
</dbReference>
<keyword evidence="3" id="KW-0762">Sugar transport</keyword>
<dbReference type="Proteomes" id="UP000467488">
    <property type="component" value="Chromosome"/>
</dbReference>
<dbReference type="CDD" id="cd03215">
    <property type="entry name" value="ABC_Carb_Monos_II"/>
    <property type="match status" value="1"/>
</dbReference>
<accession>A0A8S0FZS0</accession>
<protein>
    <recommendedName>
        <fullName evidence="9">ABC transporter domain-containing protein</fullName>
    </recommendedName>
</protein>
<evidence type="ECO:0000256" key="1">
    <source>
        <dbReference type="ARBA" id="ARBA00022448"/>
    </source>
</evidence>
<dbReference type="Pfam" id="PF00005">
    <property type="entry name" value="ABC_tran"/>
    <property type="match status" value="1"/>
</dbReference>
<dbReference type="PANTHER" id="PTHR43790">
    <property type="entry name" value="CARBOHYDRATE TRANSPORT ATP-BINDING PROTEIN MG119-RELATED"/>
    <property type="match status" value="1"/>
</dbReference>
<keyword evidence="5" id="KW-0547">Nucleotide-binding</keyword>
<feature type="domain" description="ABC transporter" evidence="9">
    <location>
        <begin position="5"/>
        <end position="259"/>
    </location>
</feature>
<evidence type="ECO:0000256" key="5">
    <source>
        <dbReference type="ARBA" id="ARBA00022741"/>
    </source>
</evidence>
<evidence type="ECO:0000256" key="8">
    <source>
        <dbReference type="ARBA" id="ARBA00023136"/>
    </source>
</evidence>
<evidence type="ECO:0000313" key="10">
    <source>
        <dbReference type="EMBL" id="BBU85819.1"/>
    </source>
</evidence>
<dbReference type="InterPro" id="IPR050107">
    <property type="entry name" value="ABC_carbohydrate_import_ATPase"/>
</dbReference>
<keyword evidence="8" id="KW-0472">Membrane</keyword>
<dbReference type="GO" id="GO:0016887">
    <property type="term" value="F:ATP hydrolysis activity"/>
    <property type="evidence" value="ECO:0007669"/>
    <property type="project" value="InterPro"/>
</dbReference>
<keyword evidence="2" id="KW-1003">Cell membrane</keyword>
<evidence type="ECO:0000259" key="9">
    <source>
        <dbReference type="PROSITE" id="PS50893"/>
    </source>
</evidence>
<dbReference type="InterPro" id="IPR017871">
    <property type="entry name" value="ABC_transporter-like_CS"/>
</dbReference>
<dbReference type="GO" id="GO:0005524">
    <property type="term" value="F:ATP binding"/>
    <property type="evidence" value="ECO:0007669"/>
    <property type="project" value="UniProtKB-KW"/>
</dbReference>
<dbReference type="AlphaFoldDB" id="A0A8S0FZS0"/>
<reference evidence="10 11" key="1">
    <citation type="submission" date="2020-01" db="EMBL/GenBank/DDBJ databases">
        <title>Dynamics of blaIMP-6 dissemination in carbapenem resistant Enterobacteriacea isolated from regional surveillance in Osaka, Japan.</title>
        <authorList>
            <person name="Abe R."/>
            <person name="Akeda Y."/>
            <person name="Sugawara Y."/>
            <person name="Yamamoto N."/>
            <person name="Tomono K."/>
            <person name="Takeuchi D."/>
            <person name="Kawahara R."/>
            <person name="Hamada S."/>
        </authorList>
    </citation>
    <scope>NUCLEOTIDE SEQUENCE [LARGE SCALE GENOMIC DNA]</scope>
    <source>
        <strain evidence="10 11">E300</strain>
    </source>
</reference>
<gene>
    <name evidence="10" type="ORF">EIMP300_72190</name>
</gene>